<feature type="compositionally biased region" description="Low complexity" evidence="1">
    <location>
        <begin position="335"/>
        <end position="345"/>
    </location>
</feature>
<feature type="compositionally biased region" description="Polar residues" evidence="1">
    <location>
        <begin position="406"/>
        <end position="421"/>
    </location>
</feature>
<feature type="compositionally biased region" description="Polar residues" evidence="1">
    <location>
        <begin position="435"/>
        <end position="447"/>
    </location>
</feature>
<feature type="compositionally biased region" description="Low complexity" evidence="1">
    <location>
        <begin position="242"/>
        <end position="258"/>
    </location>
</feature>
<dbReference type="Proteomes" id="UP000054477">
    <property type="component" value="Unassembled WGS sequence"/>
</dbReference>
<dbReference type="AlphaFoldDB" id="A0A0C9XAX8"/>
<feature type="region of interest" description="Disordered" evidence="1">
    <location>
        <begin position="376"/>
        <end position="421"/>
    </location>
</feature>
<feature type="compositionally biased region" description="Acidic residues" evidence="1">
    <location>
        <begin position="218"/>
        <end position="227"/>
    </location>
</feature>
<feature type="region of interest" description="Disordered" evidence="1">
    <location>
        <begin position="434"/>
        <end position="477"/>
    </location>
</feature>
<feature type="region of interest" description="Disordered" evidence="1">
    <location>
        <begin position="212"/>
        <end position="262"/>
    </location>
</feature>
<organism evidence="2 3">
    <name type="scientific">Laccaria amethystina LaAM-08-1</name>
    <dbReference type="NCBI Taxonomy" id="1095629"/>
    <lineage>
        <taxon>Eukaryota</taxon>
        <taxon>Fungi</taxon>
        <taxon>Dikarya</taxon>
        <taxon>Basidiomycota</taxon>
        <taxon>Agaricomycotina</taxon>
        <taxon>Agaricomycetes</taxon>
        <taxon>Agaricomycetidae</taxon>
        <taxon>Agaricales</taxon>
        <taxon>Agaricineae</taxon>
        <taxon>Hydnangiaceae</taxon>
        <taxon>Laccaria</taxon>
    </lineage>
</organism>
<keyword evidence="3" id="KW-1185">Reference proteome</keyword>
<evidence type="ECO:0000256" key="1">
    <source>
        <dbReference type="SAM" id="MobiDB-lite"/>
    </source>
</evidence>
<dbReference type="HOGENOM" id="CLU_572460_0_0_1"/>
<feature type="compositionally biased region" description="Polar residues" evidence="1">
    <location>
        <begin position="346"/>
        <end position="360"/>
    </location>
</feature>
<proteinExistence type="predicted"/>
<sequence length="477" mass="52010">MKILGDNTIPDTPYRRSGSVDIFHSRSTKRRVHTVLAKAFSSSRNTKIGTMTTKKTNLRKALLLFLYPSRHPTSASENRTHSPYRPLPAQHTNSARTTPASSPRTATPLHPPFFQLQRKHPTAISAFSYFFRLFRPNNCPPTFFCSTITCLTYLRPTLSHSSLGLGALPPSPPIHRERERRCLRKSRQPGVGGNTIEMDLLTRVRNIEELERKRDVLPDGDENEGEDVVMHSTPPPASHHQPGSASNSPASPGSPGSGTTLFSRIGSVKRWGVMRRRGRVSSSTPSEVITIGRSDFEANYQQQDAVMMDITPRHHGGRHSPTPHHIPTKVKRHSGATTSSVSASTNVQRPQNKASGSSQQHQNWLFFRSLSATQSHSTAVSGSPASPTASTRPHSRLESSGAGACSRSTSTSDLPGTYTTSPATNVVFDLRHTPTLPNGRNALQSIPSSPPHSPAKLVKRKSSGFAPLKLGFGGHGH</sequence>
<feature type="compositionally biased region" description="Basic residues" evidence="1">
    <location>
        <begin position="313"/>
        <end position="334"/>
    </location>
</feature>
<accession>A0A0C9XAX8</accession>
<evidence type="ECO:0000313" key="3">
    <source>
        <dbReference type="Proteomes" id="UP000054477"/>
    </source>
</evidence>
<protein>
    <submittedName>
        <fullName evidence="2">Uncharacterized protein</fullName>
    </submittedName>
</protein>
<reference evidence="3" key="2">
    <citation type="submission" date="2015-01" db="EMBL/GenBank/DDBJ databases">
        <title>Evolutionary Origins and Diversification of the Mycorrhizal Mutualists.</title>
        <authorList>
            <consortium name="DOE Joint Genome Institute"/>
            <consortium name="Mycorrhizal Genomics Consortium"/>
            <person name="Kohler A."/>
            <person name="Kuo A."/>
            <person name="Nagy L.G."/>
            <person name="Floudas D."/>
            <person name="Copeland A."/>
            <person name="Barry K.W."/>
            <person name="Cichocki N."/>
            <person name="Veneault-Fourrey C."/>
            <person name="LaButti K."/>
            <person name="Lindquist E.A."/>
            <person name="Lipzen A."/>
            <person name="Lundell T."/>
            <person name="Morin E."/>
            <person name="Murat C."/>
            <person name="Riley R."/>
            <person name="Ohm R."/>
            <person name="Sun H."/>
            <person name="Tunlid A."/>
            <person name="Henrissat B."/>
            <person name="Grigoriev I.V."/>
            <person name="Hibbett D.S."/>
            <person name="Martin F."/>
        </authorList>
    </citation>
    <scope>NUCLEOTIDE SEQUENCE [LARGE SCALE GENOMIC DNA]</scope>
    <source>
        <strain evidence="3">LaAM-08-1</strain>
    </source>
</reference>
<feature type="region of interest" description="Disordered" evidence="1">
    <location>
        <begin position="72"/>
        <end position="108"/>
    </location>
</feature>
<dbReference type="EMBL" id="KN838665">
    <property type="protein sequence ID" value="KIJ98633.1"/>
    <property type="molecule type" value="Genomic_DNA"/>
</dbReference>
<gene>
    <name evidence="2" type="ORF">K443DRAFT_9054</name>
</gene>
<feature type="compositionally biased region" description="Polar residues" evidence="1">
    <location>
        <begin position="376"/>
        <end position="392"/>
    </location>
</feature>
<feature type="compositionally biased region" description="Low complexity" evidence="1">
    <location>
        <begin position="94"/>
        <end position="108"/>
    </location>
</feature>
<feature type="region of interest" description="Disordered" evidence="1">
    <location>
        <begin position="312"/>
        <end position="360"/>
    </location>
</feature>
<name>A0A0C9XAX8_9AGAR</name>
<evidence type="ECO:0000313" key="2">
    <source>
        <dbReference type="EMBL" id="KIJ98633.1"/>
    </source>
</evidence>
<reference evidence="2 3" key="1">
    <citation type="submission" date="2014-04" db="EMBL/GenBank/DDBJ databases">
        <authorList>
            <consortium name="DOE Joint Genome Institute"/>
            <person name="Kuo A."/>
            <person name="Kohler A."/>
            <person name="Nagy L.G."/>
            <person name="Floudas D."/>
            <person name="Copeland A."/>
            <person name="Barry K.W."/>
            <person name="Cichocki N."/>
            <person name="Veneault-Fourrey C."/>
            <person name="LaButti K."/>
            <person name="Lindquist E.A."/>
            <person name="Lipzen A."/>
            <person name="Lundell T."/>
            <person name="Morin E."/>
            <person name="Murat C."/>
            <person name="Sun H."/>
            <person name="Tunlid A."/>
            <person name="Henrissat B."/>
            <person name="Grigoriev I.V."/>
            <person name="Hibbett D.S."/>
            <person name="Martin F."/>
            <person name="Nordberg H.P."/>
            <person name="Cantor M.N."/>
            <person name="Hua S.X."/>
        </authorList>
    </citation>
    <scope>NUCLEOTIDE SEQUENCE [LARGE SCALE GENOMIC DNA]</scope>
    <source>
        <strain evidence="2 3">LaAM-08-1</strain>
    </source>
</reference>